<feature type="site" description="Electron transfer via tryptophanyl radical" evidence="7">
    <location>
        <position position="515"/>
    </location>
</feature>
<dbReference type="GO" id="GO:0003677">
    <property type="term" value="F:DNA binding"/>
    <property type="evidence" value="ECO:0007669"/>
    <property type="project" value="TreeGrafter"/>
</dbReference>
<evidence type="ECO:0000256" key="3">
    <source>
        <dbReference type="ARBA" id="ARBA00022630"/>
    </source>
</evidence>
<dbReference type="InterPro" id="IPR014729">
    <property type="entry name" value="Rossmann-like_a/b/a_fold"/>
</dbReference>
<feature type="site" description="Electron transfer via tryptophanyl radical" evidence="7">
    <location>
        <position position="492"/>
    </location>
</feature>
<dbReference type="PROSITE" id="PS00394">
    <property type="entry name" value="DNA_PHOTOLYASES_1_1"/>
    <property type="match status" value="1"/>
</dbReference>
<feature type="binding site" evidence="6">
    <location>
        <begin position="407"/>
        <end position="414"/>
    </location>
    <ligand>
        <name>FAD</name>
        <dbReference type="ChEBI" id="CHEBI:57692"/>
    </ligand>
</feature>
<feature type="region of interest" description="Disordered" evidence="8">
    <location>
        <begin position="1"/>
        <end position="67"/>
    </location>
</feature>
<dbReference type="GO" id="GO:0003904">
    <property type="term" value="F:deoxyribodipyrimidine photo-lyase activity"/>
    <property type="evidence" value="ECO:0007669"/>
    <property type="project" value="TreeGrafter"/>
</dbReference>
<dbReference type="RefSeq" id="XP_033597599.1">
    <property type="nucleotide sequence ID" value="XM_033744567.1"/>
</dbReference>
<evidence type="ECO:0000256" key="1">
    <source>
        <dbReference type="ARBA" id="ARBA00001932"/>
    </source>
</evidence>
<feature type="binding site" evidence="6">
    <location>
        <begin position="505"/>
        <end position="507"/>
    </location>
    <ligand>
        <name>FAD</name>
        <dbReference type="ChEBI" id="CHEBI:57692"/>
    </ligand>
</feature>
<dbReference type="GO" id="GO:0006139">
    <property type="term" value="P:nucleobase-containing compound metabolic process"/>
    <property type="evidence" value="ECO:0007669"/>
    <property type="project" value="UniProtKB-ARBA"/>
</dbReference>
<evidence type="ECO:0000256" key="2">
    <source>
        <dbReference type="ARBA" id="ARBA00005862"/>
    </source>
</evidence>
<evidence type="ECO:0000256" key="8">
    <source>
        <dbReference type="SAM" id="MobiDB-lite"/>
    </source>
</evidence>
<keyword evidence="10" id="KW-0456">Lyase</keyword>
<dbReference type="Pfam" id="PF03441">
    <property type="entry name" value="FAD_binding_7"/>
    <property type="match status" value="1"/>
</dbReference>
<comment type="similarity">
    <text evidence="2">Belongs to the DNA photolyase class-1 family.</text>
</comment>
<dbReference type="GO" id="GO:0071949">
    <property type="term" value="F:FAD binding"/>
    <property type="evidence" value="ECO:0007669"/>
    <property type="project" value="TreeGrafter"/>
</dbReference>
<dbReference type="EMBL" id="ML996578">
    <property type="protein sequence ID" value="KAF2755148.1"/>
    <property type="molecule type" value="Genomic_DNA"/>
</dbReference>
<name>A0A6A6VWT5_9PEZI</name>
<dbReference type="GO" id="GO:0005634">
    <property type="term" value="C:nucleus"/>
    <property type="evidence" value="ECO:0007669"/>
    <property type="project" value="TreeGrafter"/>
</dbReference>
<keyword evidence="11" id="KW-1185">Reference proteome</keyword>
<reference evidence="10" key="1">
    <citation type="journal article" date="2020" name="Stud. Mycol.">
        <title>101 Dothideomycetes genomes: a test case for predicting lifestyles and emergence of pathogens.</title>
        <authorList>
            <person name="Haridas S."/>
            <person name="Albert R."/>
            <person name="Binder M."/>
            <person name="Bloem J."/>
            <person name="Labutti K."/>
            <person name="Salamov A."/>
            <person name="Andreopoulos B."/>
            <person name="Baker S."/>
            <person name="Barry K."/>
            <person name="Bills G."/>
            <person name="Bluhm B."/>
            <person name="Cannon C."/>
            <person name="Castanera R."/>
            <person name="Culley D."/>
            <person name="Daum C."/>
            <person name="Ezra D."/>
            <person name="Gonzalez J."/>
            <person name="Henrissat B."/>
            <person name="Kuo A."/>
            <person name="Liang C."/>
            <person name="Lipzen A."/>
            <person name="Lutzoni F."/>
            <person name="Magnuson J."/>
            <person name="Mondo S."/>
            <person name="Nolan M."/>
            <person name="Ohm R."/>
            <person name="Pangilinan J."/>
            <person name="Park H.-J."/>
            <person name="Ramirez L."/>
            <person name="Alfaro M."/>
            <person name="Sun H."/>
            <person name="Tritt A."/>
            <person name="Yoshinaga Y."/>
            <person name="Zwiers L.-H."/>
            <person name="Turgeon B."/>
            <person name="Goodwin S."/>
            <person name="Spatafora J."/>
            <person name="Crous P."/>
            <person name="Grigoriev I."/>
        </authorList>
    </citation>
    <scope>NUCLEOTIDE SEQUENCE</scope>
    <source>
        <strain evidence="10">CBS 121739</strain>
    </source>
</reference>
<gene>
    <name evidence="10" type="ORF">EJ05DRAFT_478955</name>
</gene>
<evidence type="ECO:0000256" key="4">
    <source>
        <dbReference type="ARBA" id="ARBA00022827"/>
    </source>
</evidence>
<evidence type="ECO:0000313" key="10">
    <source>
        <dbReference type="EMBL" id="KAF2755148.1"/>
    </source>
</evidence>
<dbReference type="SUPFAM" id="SSF48173">
    <property type="entry name" value="Cryptochrome/photolyase FAD-binding domain"/>
    <property type="match status" value="1"/>
</dbReference>
<dbReference type="Pfam" id="PF00875">
    <property type="entry name" value="DNA_photolyase"/>
    <property type="match status" value="1"/>
</dbReference>
<dbReference type="PANTHER" id="PTHR11455:SF18">
    <property type="entry name" value="SI:CH1073-390K14.1"/>
    <property type="match status" value="1"/>
</dbReference>
<dbReference type="Gene3D" id="3.40.50.620">
    <property type="entry name" value="HUPs"/>
    <property type="match status" value="1"/>
</dbReference>
<dbReference type="Gene3D" id="1.10.579.10">
    <property type="entry name" value="DNA Cyclobutane Dipyrimidine Photolyase, subunit A, domain 3"/>
    <property type="match status" value="1"/>
</dbReference>
<dbReference type="GO" id="GO:0032922">
    <property type="term" value="P:circadian regulation of gene expression"/>
    <property type="evidence" value="ECO:0007669"/>
    <property type="project" value="TreeGrafter"/>
</dbReference>
<feature type="compositionally biased region" description="Basic and acidic residues" evidence="8">
    <location>
        <begin position="51"/>
        <end position="62"/>
    </location>
</feature>
<dbReference type="Gene3D" id="1.25.40.80">
    <property type="match status" value="1"/>
</dbReference>
<organism evidence="10 11">
    <name type="scientific">Pseudovirgaria hyperparasitica</name>
    <dbReference type="NCBI Taxonomy" id="470096"/>
    <lineage>
        <taxon>Eukaryota</taxon>
        <taxon>Fungi</taxon>
        <taxon>Dikarya</taxon>
        <taxon>Ascomycota</taxon>
        <taxon>Pezizomycotina</taxon>
        <taxon>Dothideomycetes</taxon>
        <taxon>Dothideomycetes incertae sedis</taxon>
        <taxon>Acrospermales</taxon>
        <taxon>Acrospermaceae</taxon>
        <taxon>Pseudovirgaria</taxon>
    </lineage>
</organism>
<protein>
    <submittedName>
        <fullName evidence="10">Photolyase</fullName>
    </submittedName>
</protein>
<dbReference type="PANTHER" id="PTHR11455">
    <property type="entry name" value="CRYPTOCHROME"/>
    <property type="match status" value="1"/>
</dbReference>
<dbReference type="InterPro" id="IPR005101">
    <property type="entry name" value="Cryptochr/Photolyase_FAD-bd"/>
</dbReference>
<keyword evidence="3 6" id="KW-0285">Flavoprotein</keyword>
<dbReference type="Proteomes" id="UP000799437">
    <property type="component" value="Unassembled WGS sequence"/>
</dbReference>
<keyword evidence="5" id="KW-0157">Chromophore</keyword>
<evidence type="ECO:0000313" key="11">
    <source>
        <dbReference type="Proteomes" id="UP000799437"/>
    </source>
</evidence>
<dbReference type="InterPro" id="IPR006050">
    <property type="entry name" value="DNA_photolyase_N"/>
</dbReference>
<proteinExistence type="inferred from homology"/>
<dbReference type="SUPFAM" id="SSF52425">
    <property type="entry name" value="Cryptochrome/photolyase, N-terminal domain"/>
    <property type="match status" value="1"/>
</dbReference>
<dbReference type="InterPro" id="IPR002081">
    <property type="entry name" value="Cryptochrome/DNA_photolyase_1"/>
</dbReference>
<keyword evidence="4 6" id="KW-0274">FAD</keyword>
<feature type="binding site" evidence="6">
    <location>
        <begin position="364"/>
        <end position="368"/>
    </location>
    <ligand>
        <name>FAD</name>
        <dbReference type="ChEBI" id="CHEBI:57692"/>
    </ligand>
</feature>
<dbReference type="OrthoDB" id="435881at2759"/>
<dbReference type="PROSITE" id="PS51645">
    <property type="entry name" value="PHR_CRY_ALPHA_BETA"/>
    <property type="match status" value="1"/>
</dbReference>
<dbReference type="InterPro" id="IPR036134">
    <property type="entry name" value="Crypto/Photolyase_FAD-like_sf"/>
</dbReference>
<dbReference type="GO" id="GO:0006950">
    <property type="term" value="P:response to stress"/>
    <property type="evidence" value="ECO:0007669"/>
    <property type="project" value="UniProtKB-ARBA"/>
</dbReference>
<dbReference type="PRINTS" id="PR00147">
    <property type="entry name" value="DNAPHOTLYASE"/>
</dbReference>
<dbReference type="FunFam" id="1.10.579.10:FF:000003">
    <property type="entry name" value="Deoxyribodipyrimidine photo-lyase"/>
    <property type="match status" value="1"/>
</dbReference>
<sequence length="607" mass="68848">MAPKRKANASIGYSDAAGESSNKRSKNSQPAPKAFTNGHERSPGTGNAEGSKFDHTRPEERSGIVQRKYYPAEMSNERCAQYNNNEIPRPIALLENAIKDTKAERDKIAVGRSVIHWYKRDLRTKDNKGLSLAAAKAREAKVPLICMFVVSPQDYEAHFTGSARVDFELRTLKVLQKDLAELDVPLYVETVEKRKDAPKRILELADEWGAKHLFCNIEYEVDELRRETMLIRRGLEKGIAVCPVHDDVIVAPGSLQTGTGKQYAVYTPWYRSWVAHIHAHPELLDEHPRPSSNPPSARKKFPKLFDVPIPDAPANKRLEPNDQKRFEHLWPAGEHEALDRLQRFLAEKIRNYKDARNIPSANGTAVVSVHHSVGTLAARTSVRAARDANSSKKLDGGSEGAKTWISEVAWRDFYKHVLAHWPYICMFKPFKYEYTNVEWEYNDKHFKAWTEGKTGYPLVDAAMRQMKTTGYMHNRCRMVVASFLAKDLLLDWRLGEKHFMLGLVDADFASNNGGWGFSASTGVDPQPYFRIFNPITQSEKFDPEGDYIRKWVEELKHVKGKAIHDPYGRGAADTARKGGYPKMIVDHATCRKRALDRYKAGTGRETA</sequence>
<dbReference type="InterPro" id="IPR018394">
    <property type="entry name" value="DNA_photolyase_1_CS_C"/>
</dbReference>
<feature type="binding site" evidence="6">
    <location>
        <position position="352"/>
    </location>
    <ligand>
        <name>FAD</name>
        <dbReference type="ChEBI" id="CHEBI:57692"/>
    </ligand>
</feature>
<feature type="binding site" evidence="6">
    <location>
        <position position="404"/>
    </location>
    <ligand>
        <name>FAD</name>
        <dbReference type="ChEBI" id="CHEBI:57692"/>
    </ligand>
</feature>
<dbReference type="GO" id="GO:0005737">
    <property type="term" value="C:cytoplasm"/>
    <property type="evidence" value="ECO:0007669"/>
    <property type="project" value="TreeGrafter"/>
</dbReference>
<comment type="cofactor">
    <cofactor evidence="1">
        <name>(6R)-5,10-methylene-5,6,7,8-tetrahydrofolate</name>
        <dbReference type="ChEBI" id="CHEBI:15636"/>
    </cofactor>
</comment>
<feature type="domain" description="Photolyase/cryptochrome alpha/beta" evidence="9">
    <location>
        <begin position="112"/>
        <end position="249"/>
    </location>
</feature>
<comment type="cofactor">
    <cofactor evidence="6">
        <name>FAD</name>
        <dbReference type="ChEBI" id="CHEBI:57692"/>
    </cofactor>
    <text evidence="6">Binds 1 FAD per subunit.</text>
</comment>
<dbReference type="GeneID" id="54485621"/>
<dbReference type="GO" id="GO:0043153">
    <property type="term" value="P:entrainment of circadian clock by photoperiod"/>
    <property type="evidence" value="ECO:0007669"/>
    <property type="project" value="TreeGrafter"/>
</dbReference>
<evidence type="ECO:0000256" key="6">
    <source>
        <dbReference type="PIRSR" id="PIRSR602081-1"/>
    </source>
</evidence>
<evidence type="ECO:0000256" key="7">
    <source>
        <dbReference type="PIRSR" id="PIRSR602081-2"/>
    </source>
</evidence>
<feature type="site" description="Electron transfer via tryptophanyl radical" evidence="7">
    <location>
        <position position="439"/>
    </location>
</feature>
<dbReference type="InterPro" id="IPR036155">
    <property type="entry name" value="Crypto/Photolyase_N_sf"/>
</dbReference>
<evidence type="ECO:0000259" key="9">
    <source>
        <dbReference type="PROSITE" id="PS51645"/>
    </source>
</evidence>
<dbReference type="PROSITE" id="PS00691">
    <property type="entry name" value="DNA_PHOTOLYASES_1_2"/>
    <property type="match status" value="1"/>
</dbReference>
<accession>A0A6A6VWT5</accession>
<evidence type="ECO:0000256" key="5">
    <source>
        <dbReference type="ARBA" id="ARBA00022991"/>
    </source>
</evidence>
<dbReference type="AlphaFoldDB" id="A0A6A6VWT5"/>